<organism evidence="2 3">
    <name type="scientific">Pristionchus fissidentatus</name>
    <dbReference type="NCBI Taxonomy" id="1538716"/>
    <lineage>
        <taxon>Eukaryota</taxon>
        <taxon>Metazoa</taxon>
        <taxon>Ecdysozoa</taxon>
        <taxon>Nematoda</taxon>
        <taxon>Chromadorea</taxon>
        <taxon>Rhabditida</taxon>
        <taxon>Rhabditina</taxon>
        <taxon>Diplogasteromorpha</taxon>
        <taxon>Diplogasteroidea</taxon>
        <taxon>Neodiplogasteridae</taxon>
        <taxon>Pristionchus</taxon>
    </lineage>
</organism>
<dbReference type="AlphaFoldDB" id="A0AAV5WPB5"/>
<proteinExistence type="predicted"/>
<feature type="domain" description="SGNH" evidence="1">
    <location>
        <begin position="12"/>
        <end position="131"/>
    </location>
</feature>
<dbReference type="InterPro" id="IPR043968">
    <property type="entry name" value="SGNH"/>
</dbReference>
<gene>
    <name evidence="2" type="ORF">PFISCL1PPCAC_25276</name>
</gene>
<dbReference type="GO" id="GO:0000271">
    <property type="term" value="P:polysaccharide biosynthetic process"/>
    <property type="evidence" value="ECO:0007669"/>
    <property type="project" value="TreeGrafter"/>
</dbReference>
<evidence type="ECO:0000313" key="3">
    <source>
        <dbReference type="Proteomes" id="UP001432322"/>
    </source>
</evidence>
<protein>
    <recommendedName>
        <fullName evidence="1">SGNH domain-containing protein</fullName>
    </recommendedName>
</protein>
<evidence type="ECO:0000313" key="2">
    <source>
        <dbReference type="EMBL" id="GMT33979.1"/>
    </source>
</evidence>
<dbReference type="InterPro" id="IPR050879">
    <property type="entry name" value="Acyltransferase_3"/>
</dbReference>
<reference evidence="2" key="1">
    <citation type="submission" date="2023-10" db="EMBL/GenBank/DDBJ databases">
        <title>Genome assembly of Pristionchus species.</title>
        <authorList>
            <person name="Yoshida K."/>
            <person name="Sommer R.J."/>
        </authorList>
    </citation>
    <scope>NUCLEOTIDE SEQUENCE</scope>
    <source>
        <strain evidence="2">RS5133</strain>
    </source>
</reference>
<dbReference type="Pfam" id="PF19040">
    <property type="entry name" value="SGNH"/>
    <property type="match status" value="1"/>
</dbReference>
<dbReference type="PANTHER" id="PTHR23028:SF53">
    <property type="entry name" value="ACYL_TRANSF_3 DOMAIN-CONTAINING PROTEIN"/>
    <property type="match status" value="1"/>
</dbReference>
<dbReference type="GO" id="GO:0016020">
    <property type="term" value="C:membrane"/>
    <property type="evidence" value="ECO:0007669"/>
    <property type="project" value="TreeGrafter"/>
</dbReference>
<dbReference type="EMBL" id="BTSY01000006">
    <property type="protein sequence ID" value="GMT33979.1"/>
    <property type="molecule type" value="Genomic_DNA"/>
</dbReference>
<sequence>SGPVEEDPITKQVQAAVDVLSKNAGTVVVDQQYYKTKTKKGVAQQIQERVEKGETFGDFDDLSVSKQEYEAEFANERARMATIKNPNVIINNVGDQMCSGGRCYFFNRNNLHSYYGDQASHLTSEGVELLGLRYGEIIEDFLRKRRE</sequence>
<feature type="non-terminal residue" evidence="2">
    <location>
        <position position="1"/>
    </location>
</feature>
<keyword evidence="3" id="KW-1185">Reference proteome</keyword>
<evidence type="ECO:0000259" key="1">
    <source>
        <dbReference type="Pfam" id="PF19040"/>
    </source>
</evidence>
<name>A0AAV5WPB5_9BILA</name>
<dbReference type="PANTHER" id="PTHR23028">
    <property type="entry name" value="ACETYLTRANSFERASE"/>
    <property type="match status" value="1"/>
</dbReference>
<comment type="caution">
    <text evidence="2">The sequence shown here is derived from an EMBL/GenBank/DDBJ whole genome shotgun (WGS) entry which is preliminary data.</text>
</comment>
<dbReference type="Proteomes" id="UP001432322">
    <property type="component" value="Unassembled WGS sequence"/>
</dbReference>
<accession>A0AAV5WPB5</accession>